<evidence type="ECO:0000313" key="1">
    <source>
        <dbReference type="EMBL" id="PMD42340.1"/>
    </source>
</evidence>
<dbReference type="Proteomes" id="UP000235786">
    <property type="component" value="Unassembled WGS sequence"/>
</dbReference>
<reference evidence="1 2" key="1">
    <citation type="submission" date="2016-04" db="EMBL/GenBank/DDBJ databases">
        <title>A degradative enzymes factory behind the ericoid mycorrhizal symbiosis.</title>
        <authorList>
            <consortium name="DOE Joint Genome Institute"/>
            <person name="Martino E."/>
            <person name="Morin E."/>
            <person name="Grelet G."/>
            <person name="Kuo A."/>
            <person name="Kohler A."/>
            <person name="Daghino S."/>
            <person name="Barry K."/>
            <person name="Choi C."/>
            <person name="Cichocki N."/>
            <person name="Clum A."/>
            <person name="Copeland A."/>
            <person name="Hainaut M."/>
            <person name="Haridas S."/>
            <person name="Labutti K."/>
            <person name="Lindquist E."/>
            <person name="Lipzen A."/>
            <person name="Khouja H.-R."/>
            <person name="Murat C."/>
            <person name="Ohm R."/>
            <person name="Olson A."/>
            <person name="Spatafora J."/>
            <person name="Veneault-Fourrey C."/>
            <person name="Henrissat B."/>
            <person name="Grigoriev I."/>
            <person name="Martin F."/>
            <person name="Perotto S."/>
        </authorList>
    </citation>
    <scope>NUCLEOTIDE SEQUENCE [LARGE SCALE GENOMIC DNA]</scope>
    <source>
        <strain evidence="1 2">F</strain>
    </source>
</reference>
<sequence length="153" mass="16882">MPLAIPFFLHSQIGTDTIVLAQQETIPSKPSHTNICSFLLSLTLSARQIGHTQEEKGEIVVPEPVAPRASHREILLSATPCSAVRIASHHPSSRIQDANAAFPSGFSAEFGTVIMTCGLCFFWMIEHEAHKAMKLESGISKWSSWLRAVKKRF</sequence>
<keyword evidence="2" id="KW-1185">Reference proteome</keyword>
<protein>
    <submittedName>
        <fullName evidence="1">Uncharacterized protein</fullName>
    </submittedName>
</protein>
<dbReference type="EMBL" id="KZ613943">
    <property type="protein sequence ID" value="PMD42340.1"/>
    <property type="molecule type" value="Genomic_DNA"/>
</dbReference>
<dbReference type="AlphaFoldDB" id="A0A2J6RUZ8"/>
<evidence type="ECO:0000313" key="2">
    <source>
        <dbReference type="Proteomes" id="UP000235786"/>
    </source>
</evidence>
<dbReference type="OrthoDB" id="10473859at2759"/>
<name>A0A2J6RUZ8_HYAVF</name>
<gene>
    <name evidence="1" type="ORF">L207DRAFT_510549</name>
</gene>
<accession>A0A2J6RUZ8</accession>
<proteinExistence type="predicted"/>
<organism evidence="1 2">
    <name type="scientific">Hyaloscypha variabilis (strain UAMH 11265 / GT02V1 / F)</name>
    <name type="common">Meliniomyces variabilis</name>
    <dbReference type="NCBI Taxonomy" id="1149755"/>
    <lineage>
        <taxon>Eukaryota</taxon>
        <taxon>Fungi</taxon>
        <taxon>Dikarya</taxon>
        <taxon>Ascomycota</taxon>
        <taxon>Pezizomycotina</taxon>
        <taxon>Leotiomycetes</taxon>
        <taxon>Helotiales</taxon>
        <taxon>Hyaloscyphaceae</taxon>
        <taxon>Hyaloscypha</taxon>
        <taxon>Hyaloscypha variabilis</taxon>
    </lineage>
</organism>